<protein>
    <recommendedName>
        <fullName evidence="3">Pyrrolo-quinoline quinone repeat domain-containing protein</fullName>
    </recommendedName>
</protein>
<dbReference type="Gene3D" id="2.130.10.10">
    <property type="entry name" value="YVTN repeat-like/Quinoprotein amine dehydrogenase"/>
    <property type="match status" value="1"/>
</dbReference>
<feature type="region of interest" description="Disordered" evidence="1">
    <location>
        <begin position="34"/>
        <end position="57"/>
    </location>
</feature>
<evidence type="ECO:0000256" key="2">
    <source>
        <dbReference type="SAM" id="SignalP"/>
    </source>
</evidence>
<name>A0ABS4TVK6_9PSEU</name>
<reference evidence="4 5" key="1">
    <citation type="submission" date="2021-03" db="EMBL/GenBank/DDBJ databases">
        <title>Sequencing the genomes of 1000 actinobacteria strains.</title>
        <authorList>
            <person name="Klenk H.-P."/>
        </authorList>
    </citation>
    <scope>NUCLEOTIDE SEQUENCE [LARGE SCALE GENOMIC DNA]</scope>
    <source>
        <strain evidence="4 5">DSM 46670</strain>
    </source>
</reference>
<dbReference type="InterPro" id="IPR011047">
    <property type="entry name" value="Quinoprotein_ADH-like_sf"/>
</dbReference>
<dbReference type="SUPFAM" id="SSF50998">
    <property type="entry name" value="Quinoprotein alcohol dehydrogenase-like"/>
    <property type="match status" value="1"/>
</dbReference>
<feature type="region of interest" description="Disordered" evidence="1">
    <location>
        <begin position="92"/>
        <end position="122"/>
    </location>
</feature>
<evidence type="ECO:0000313" key="5">
    <source>
        <dbReference type="Proteomes" id="UP001519332"/>
    </source>
</evidence>
<evidence type="ECO:0000313" key="4">
    <source>
        <dbReference type="EMBL" id="MBP2328435.1"/>
    </source>
</evidence>
<evidence type="ECO:0000259" key="3">
    <source>
        <dbReference type="Pfam" id="PF13360"/>
    </source>
</evidence>
<dbReference type="PROSITE" id="PS51257">
    <property type="entry name" value="PROKAR_LIPOPROTEIN"/>
    <property type="match status" value="1"/>
</dbReference>
<keyword evidence="5" id="KW-1185">Reference proteome</keyword>
<sequence length="464" mass="48307">MSSIRRGGRRLLIVLTAGFAAACTGDHAPVPVAGGASAGESSPAGTSSPAARYDGPELPGLARQPAWSLAGDHAGWKIFALGDAAALVYRPDASSTPTGPSSVDKPGGDGPDVIEFRDSKSGEVRKSVRTTVKEARQGIYNGKPVLYVYYQKVTPSDGLSAEKRTDVREAYDANGTKVMSVAKPVDEQTFAVADGWVVSSKKGDPALTISDVQDKVRHRVDCGGDSLCAVQTPYVVFGSTKLPAVVGNLGFQAQPIVGSSGVHALRVVATNLETGQQAWSTATMDKPSGAAAETKVTGAHATPIRMIGGKLLLAWYTERSDGFGERGEILALHDPATGKLLITGPELGNGYGSMVIDDGEQTAVVTDAAHDARSLAWELGTGRTLWRQEKSERGLQPQVIAGDVLYGLVEPQPGTSTRSLIAVDLKTKTVRENNLKGTPVPVSAGKGYVAVSGPSGLFAFPTAS</sequence>
<gene>
    <name evidence="4" type="ORF">JOF56_008820</name>
</gene>
<feature type="chain" id="PRO_5047368859" description="Pyrrolo-quinoline quinone repeat domain-containing protein" evidence="2">
    <location>
        <begin position="23"/>
        <end position="464"/>
    </location>
</feature>
<dbReference type="InterPro" id="IPR015943">
    <property type="entry name" value="WD40/YVTN_repeat-like_dom_sf"/>
</dbReference>
<comment type="caution">
    <text evidence="4">The sequence shown here is derived from an EMBL/GenBank/DDBJ whole genome shotgun (WGS) entry which is preliminary data.</text>
</comment>
<dbReference type="RefSeq" id="WP_209645428.1">
    <property type="nucleotide sequence ID" value="NZ_JAGINW010000001.1"/>
</dbReference>
<accession>A0ABS4TVK6</accession>
<dbReference type="Pfam" id="PF13360">
    <property type="entry name" value="PQQ_2"/>
    <property type="match status" value="1"/>
</dbReference>
<dbReference type="EMBL" id="JAGINW010000001">
    <property type="protein sequence ID" value="MBP2328435.1"/>
    <property type="molecule type" value="Genomic_DNA"/>
</dbReference>
<feature type="signal peptide" evidence="2">
    <location>
        <begin position="1"/>
        <end position="22"/>
    </location>
</feature>
<feature type="compositionally biased region" description="Low complexity" evidence="1">
    <location>
        <begin position="34"/>
        <end position="51"/>
    </location>
</feature>
<organism evidence="4 5">
    <name type="scientific">Kibdelosporangium banguiense</name>
    <dbReference type="NCBI Taxonomy" id="1365924"/>
    <lineage>
        <taxon>Bacteria</taxon>
        <taxon>Bacillati</taxon>
        <taxon>Actinomycetota</taxon>
        <taxon>Actinomycetes</taxon>
        <taxon>Pseudonocardiales</taxon>
        <taxon>Pseudonocardiaceae</taxon>
        <taxon>Kibdelosporangium</taxon>
    </lineage>
</organism>
<dbReference type="InterPro" id="IPR002372">
    <property type="entry name" value="PQQ_rpt_dom"/>
</dbReference>
<keyword evidence="2" id="KW-0732">Signal</keyword>
<proteinExistence type="predicted"/>
<feature type="domain" description="Pyrrolo-quinoline quinone repeat" evidence="3">
    <location>
        <begin position="170"/>
        <end position="430"/>
    </location>
</feature>
<dbReference type="Proteomes" id="UP001519332">
    <property type="component" value="Unassembled WGS sequence"/>
</dbReference>
<evidence type="ECO:0000256" key="1">
    <source>
        <dbReference type="SAM" id="MobiDB-lite"/>
    </source>
</evidence>